<proteinExistence type="predicted"/>
<dbReference type="EMBL" id="NPOA01000004">
    <property type="protein sequence ID" value="PAV30318.1"/>
    <property type="molecule type" value="Genomic_DNA"/>
</dbReference>
<name>A0A2A2IG28_9BACI</name>
<keyword evidence="1" id="KW-0436">Ligase</keyword>
<gene>
    <name evidence="1" type="ORF">CIL05_07560</name>
</gene>
<evidence type="ECO:0000313" key="2">
    <source>
        <dbReference type="Proteomes" id="UP000218887"/>
    </source>
</evidence>
<accession>A0A2A2IG28</accession>
<keyword evidence="2" id="KW-1185">Reference proteome</keyword>
<dbReference type="Proteomes" id="UP000218887">
    <property type="component" value="Unassembled WGS sequence"/>
</dbReference>
<organism evidence="1 2">
    <name type="scientific">Virgibacillus profundi</name>
    <dbReference type="NCBI Taxonomy" id="2024555"/>
    <lineage>
        <taxon>Bacteria</taxon>
        <taxon>Bacillati</taxon>
        <taxon>Bacillota</taxon>
        <taxon>Bacilli</taxon>
        <taxon>Bacillales</taxon>
        <taxon>Bacillaceae</taxon>
        <taxon>Virgibacillus</taxon>
    </lineage>
</organism>
<evidence type="ECO:0000313" key="1">
    <source>
        <dbReference type="EMBL" id="PAV30318.1"/>
    </source>
</evidence>
<reference evidence="1 2" key="1">
    <citation type="submission" date="2017-08" db="EMBL/GenBank/DDBJ databases">
        <title>Virgibacillus indicus sp. nov. and Virgibacillus profoundi sp. nov, two moderately halophilic bacteria isolated from marine sediment by using the Microfluidic Streak Plate.</title>
        <authorList>
            <person name="Xu B."/>
            <person name="Hu B."/>
            <person name="Wang J."/>
            <person name="Zhu Y."/>
            <person name="Huang L."/>
            <person name="Du W."/>
            <person name="Huang Y."/>
        </authorList>
    </citation>
    <scope>NUCLEOTIDE SEQUENCE [LARGE SCALE GENOMIC DNA]</scope>
    <source>
        <strain evidence="1 2">IO3-P3-H5</strain>
    </source>
</reference>
<comment type="caution">
    <text evidence="1">The sequence shown here is derived from an EMBL/GenBank/DDBJ whole genome shotgun (WGS) entry which is preliminary data.</text>
</comment>
<dbReference type="AlphaFoldDB" id="A0A2A2IG28"/>
<dbReference type="SUPFAM" id="SSF56091">
    <property type="entry name" value="DNA ligase/mRNA capping enzyme, catalytic domain"/>
    <property type="match status" value="1"/>
</dbReference>
<dbReference type="OrthoDB" id="9255590at2"/>
<dbReference type="RefSeq" id="WP_095654920.1">
    <property type="nucleotide sequence ID" value="NZ_NPOA01000004.1"/>
</dbReference>
<dbReference type="GO" id="GO:0016874">
    <property type="term" value="F:ligase activity"/>
    <property type="evidence" value="ECO:0007669"/>
    <property type="project" value="UniProtKB-KW"/>
</dbReference>
<protein>
    <submittedName>
        <fullName evidence="1">2'-5' RNA ligase</fullName>
    </submittedName>
</protein>
<sequence>MSYSGYVVKVKELRKHSNADRLQVLTVFGNDVIVGLNVEVGDVGIYFPTDGKLNYDFAKKNNLLREQDAEGNQVGGYLDPDKRHVSSIRLRGEKSDGLYMPISSLNNFCDVSKLNEGDKIDTINGKQVCEKYVPRGEVKNSNPTGKQTKKKEKESYPFFEQHVDTQQLAYNTNSFKEGDLCYITLKLHGTSQRTSHAIKKEVNPLHKFLRLFGVKKHKKDWEYVTGTRRVMLKDYNGGYYGGNAFRKQWHDFFVDKLPKGVSVYYEVVGYTGTGQLIMPEVNNKKTKDKEFIKKYGKTTKYTYGLEEGQSDIYVYRMTMTNEDGEVVEIPWETVKLYCEKMGVKYTPELDKFFFTTVEDMMERVGEYEDGIDPIGKTHIREGVVVRVENHERFTAYKQKNFSFKVLEGIVKQDDVLDMEEENSLEV</sequence>